<keyword evidence="7" id="KW-0676">Redox-active center</keyword>
<reference evidence="14 15" key="1">
    <citation type="submission" date="2024-05" db="EMBL/GenBank/DDBJ databases">
        <title>Roseateles sp. DJS-2-20 16S ribosomal RNA gene Genome sequencing and assembly.</title>
        <authorList>
            <person name="Woo H."/>
        </authorList>
    </citation>
    <scope>NUCLEOTIDE SEQUENCE [LARGE SCALE GENOMIC DNA]</scope>
    <source>
        <strain evidence="14 15">DJS-2-20</strain>
    </source>
</reference>
<comment type="catalytic activity">
    <reaction evidence="11">
        <text>a hydroperoxide + [thioredoxin]-dithiol = an alcohol + [thioredoxin]-disulfide + H2O</text>
        <dbReference type="Rhea" id="RHEA:62620"/>
        <dbReference type="Rhea" id="RHEA-COMP:10698"/>
        <dbReference type="Rhea" id="RHEA-COMP:10700"/>
        <dbReference type="ChEBI" id="CHEBI:15377"/>
        <dbReference type="ChEBI" id="CHEBI:29950"/>
        <dbReference type="ChEBI" id="CHEBI:30879"/>
        <dbReference type="ChEBI" id="CHEBI:35924"/>
        <dbReference type="ChEBI" id="CHEBI:50058"/>
        <dbReference type="EC" id="1.11.1.24"/>
    </reaction>
</comment>
<feature type="transmembrane region" description="Helical" evidence="12">
    <location>
        <begin position="37"/>
        <end position="57"/>
    </location>
</feature>
<keyword evidence="12" id="KW-0472">Membrane</keyword>
<feature type="transmembrane region" description="Helical" evidence="12">
    <location>
        <begin position="12"/>
        <end position="31"/>
    </location>
</feature>
<evidence type="ECO:0000256" key="8">
    <source>
        <dbReference type="ARBA" id="ARBA00032824"/>
    </source>
</evidence>
<dbReference type="PROSITE" id="PS51352">
    <property type="entry name" value="THIOREDOXIN_2"/>
    <property type="match status" value="1"/>
</dbReference>
<dbReference type="RefSeq" id="WP_347703361.1">
    <property type="nucleotide sequence ID" value="NZ_JBDPZD010000001.1"/>
</dbReference>
<keyword evidence="12" id="KW-0812">Transmembrane</keyword>
<evidence type="ECO:0000256" key="12">
    <source>
        <dbReference type="SAM" id="Phobius"/>
    </source>
</evidence>
<organism evidence="14 15">
    <name type="scientific">Roseateles paludis</name>
    <dbReference type="NCBI Taxonomy" id="3145238"/>
    <lineage>
        <taxon>Bacteria</taxon>
        <taxon>Pseudomonadati</taxon>
        <taxon>Pseudomonadota</taxon>
        <taxon>Betaproteobacteria</taxon>
        <taxon>Burkholderiales</taxon>
        <taxon>Sphaerotilaceae</taxon>
        <taxon>Roseateles</taxon>
    </lineage>
</organism>
<sequence>MNYRNLLRNTVFMAYFNAITVAAVVAGWRLLQGAPVLGWLGVLLTTAPLVAYVSYALLTLRVARTSQRLPLIGAQAVLGVALAAYGALASPEGWLPLALAGAFLLGFIWYAYSFAGFLGARPSPRLAPGQRLPDFVLRDAQGQAVTSAHLFKQPLVLIFYRGNWCPFCMAQVKELAQRYRDIEALGAGIAFISPQPQAKSAALSQRFEIPARFLVDEGNTLARQLGIDSAWGIPTGLQALGYASDTVMPTVVITAPGGRILWADETDNYRVRPEPGTYLEVLRREALVAA</sequence>
<protein>
    <recommendedName>
        <fullName evidence="2">thioredoxin-dependent peroxiredoxin</fullName>
        <ecNumber evidence="2">1.11.1.24</ecNumber>
    </recommendedName>
    <alternativeName>
        <fullName evidence="8">Thioredoxin peroxidase</fullName>
    </alternativeName>
    <alternativeName>
        <fullName evidence="10">Thioredoxin-dependent peroxiredoxin Bcp</fullName>
    </alternativeName>
</protein>
<evidence type="ECO:0000259" key="13">
    <source>
        <dbReference type="PROSITE" id="PS51352"/>
    </source>
</evidence>
<accession>A0ABV0FZ12</accession>
<dbReference type="InterPro" id="IPR036249">
    <property type="entry name" value="Thioredoxin-like_sf"/>
</dbReference>
<evidence type="ECO:0000256" key="3">
    <source>
        <dbReference type="ARBA" id="ARBA00022559"/>
    </source>
</evidence>
<keyword evidence="5" id="KW-0560">Oxidoreductase</keyword>
<dbReference type="SUPFAM" id="SSF52833">
    <property type="entry name" value="Thioredoxin-like"/>
    <property type="match status" value="1"/>
</dbReference>
<feature type="transmembrane region" description="Helical" evidence="12">
    <location>
        <begin position="94"/>
        <end position="115"/>
    </location>
</feature>
<evidence type="ECO:0000256" key="7">
    <source>
        <dbReference type="ARBA" id="ARBA00023284"/>
    </source>
</evidence>
<comment type="function">
    <text evidence="1">Thiol-specific peroxidase that catalyzes the reduction of hydrogen peroxide and organic hydroperoxides to water and alcohols, respectively. Plays a role in cell protection against oxidative stress by detoxifying peroxides and as sensor of hydrogen peroxide-mediated signaling events.</text>
</comment>
<dbReference type="InterPro" id="IPR013766">
    <property type="entry name" value="Thioredoxin_domain"/>
</dbReference>
<dbReference type="EC" id="1.11.1.24" evidence="2"/>
<dbReference type="Gene3D" id="3.40.30.10">
    <property type="entry name" value="Glutaredoxin"/>
    <property type="match status" value="1"/>
</dbReference>
<keyword evidence="6" id="KW-1015">Disulfide bond</keyword>
<dbReference type="InterPro" id="IPR000866">
    <property type="entry name" value="AhpC/TSA"/>
</dbReference>
<evidence type="ECO:0000256" key="2">
    <source>
        <dbReference type="ARBA" id="ARBA00013017"/>
    </source>
</evidence>
<dbReference type="Pfam" id="PF00578">
    <property type="entry name" value="AhpC-TSA"/>
    <property type="match status" value="1"/>
</dbReference>
<evidence type="ECO:0000256" key="5">
    <source>
        <dbReference type="ARBA" id="ARBA00023002"/>
    </source>
</evidence>
<dbReference type="InterPro" id="IPR050924">
    <property type="entry name" value="Peroxiredoxin_BCP/PrxQ"/>
</dbReference>
<proteinExistence type="inferred from homology"/>
<evidence type="ECO:0000256" key="11">
    <source>
        <dbReference type="ARBA" id="ARBA00049091"/>
    </source>
</evidence>
<evidence type="ECO:0000313" key="14">
    <source>
        <dbReference type="EMBL" id="MEO3690534.1"/>
    </source>
</evidence>
<dbReference type="EMBL" id="JBDPZD010000001">
    <property type="protein sequence ID" value="MEO3690534.1"/>
    <property type="molecule type" value="Genomic_DNA"/>
</dbReference>
<comment type="caution">
    <text evidence="14">The sequence shown here is derived from an EMBL/GenBank/DDBJ whole genome shotgun (WGS) entry which is preliminary data.</text>
</comment>
<name>A0ABV0FZ12_9BURK</name>
<evidence type="ECO:0000256" key="9">
    <source>
        <dbReference type="ARBA" id="ARBA00038489"/>
    </source>
</evidence>
<keyword evidence="4" id="KW-0049">Antioxidant</keyword>
<dbReference type="PANTHER" id="PTHR42801:SF7">
    <property type="entry name" value="SLL1159 PROTEIN"/>
    <property type="match status" value="1"/>
</dbReference>
<evidence type="ECO:0000256" key="4">
    <source>
        <dbReference type="ARBA" id="ARBA00022862"/>
    </source>
</evidence>
<dbReference type="CDD" id="cd02970">
    <property type="entry name" value="PRX_like2"/>
    <property type="match status" value="1"/>
</dbReference>
<keyword evidence="3" id="KW-0575">Peroxidase</keyword>
<evidence type="ECO:0000313" key="15">
    <source>
        <dbReference type="Proteomes" id="UP001495147"/>
    </source>
</evidence>
<comment type="similarity">
    <text evidence="9">Belongs to the peroxiredoxin family. BCP/PrxQ subfamily.</text>
</comment>
<feature type="transmembrane region" description="Helical" evidence="12">
    <location>
        <begin position="69"/>
        <end position="88"/>
    </location>
</feature>
<dbReference type="PANTHER" id="PTHR42801">
    <property type="entry name" value="THIOREDOXIN-DEPENDENT PEROXIDE REDUCTASE"/>
    <property type="match status" value="1"/>
</dbReference>
<feature type="domain" description="Thioredoxin" evidence="13">
    <location>
        <begin position="126"/>
        <end position="287"/>
    </location>
</feature>
<keyword evidence="15" id="KW-1185">Reference proteome</keyword>
<keyword evidence="12" id="KW-1133">Transmembrane helix</keyword>
<evidence type="ECO:0000256" key="1">
    <source>
        <dbReference type="ARBA" id="ARBA00003330"/>
    </source>
</evidence>
<evidence type="ECO:0000256" key="10">
    <source>
        <dbReference type="ARBA" id="ARBA00042639"/>
    </source>
</evidence>
<gene>
    <name evidence="14" type="ORF">ABDJ85_03580</name>
</gene>
<evidence type="ECO:0000256" key="6">
    <source>
        <dbReference type="ARBA" id="ARBA00023157"/>
    </source>
</evidence>
<dbReference type="Proteomes" id="UP001495147">
    <property type="component" value="Unassembled WGS sequence"/>
</dbReference>